<keyword evidence="1" id="KW-1133">Transmembrane helix</keyword>
<evidence type="ECO:0000256" key="1">
    <source>
        <dbReference type="SAM" id="Phobius"/>
    </source>
</evidence>
<keyword evidence="1" id="KW-0812">Transmembrane</keyword>
<dbReference type="EMBL" id="GBXM01086285">
    <property type="protein sequence ID" value="JAH22292.1"/>
    <property type="molecule type" value="Transcribed_RNA"/>
</dbReference>
<feature type="transmembrane region" description="Helical" evidence="1">
    <location>
        <begin position="44"/>
        <end position="65"/>
    </location>
</feature>
<accession>A0A0E9R0N3</accession>
<dbReference type="AlphaFoldDB" id="A0A0E9R0N3"/>
<sequence length="68" mass="7994">MEIKFKEIITGCFCVTGKNHRCSAFTGFRISCYGIYAFVREVDFCFGLVLFIYFLYLSQLMFLVINQH</sequence>
<protein>
    <submittedName>
        <fullName evidence="2">Uncharacterized protein</fullName>
    </submittedName>
</protein>
<reference evidence="2" key="1">
    <citation type="submission" date="2014-11" db="EMBL/GenBank/DDBJ databases">
        <authorList>
            <person name="Amaro Gonzalez C."/>
        </authorList>
    </citation>
    <scope>NUCLEOTIDE SEQUENCE</scope>
</reference>
<name>A0A0E9R0N3_ANGAN</name>
<evidence type="ECO:0000313" key="2">
    <source>
        <dbReference type="EMBL" id="JAH22292.1"/>
    </source>
</evidence>
<organism evidence="2">
    <name type="scientific">Anguilla anguilla</name>
    <name type="common">European freshwater eel</name>
    <name type="synonym">Muraena anguilla</name>
    <dbReference type="NCBI Taxonomy" id="7936"/>
    <lineage>
        <taxon>Eukaryota</taxon>
        <taxon>Metazoa</taxon>
        <taxon>Chordata</taxon>
        <taxon>Craniata</taxon>
        <taxon>Vertebrata</taxon>
        <taxon>Euteleostomi</taxon>
        <taxon>Actinopterygii</taxon>
        <taxon>Neopterygii</taxon>
        <taxon>Teleostei</taxon>
        <taxon>Anguilliformes</taxon>
        <taxon>Anguillidae</taxon>
        <taxon>Anguilla</taxon>
    </lineage>
</organism>
<proteinExistence type="predicted"/>
<reference evidence="2" key="2">
    <citation type="journal article" date="2015" name="Fish Shellfish Immunol.">
        <title>Early steps in the European eel (Anguilla anguilla)-Vibrio vulnificus interaction in the gills: Role of the RtxA13 toxin.</title>
        <authorList>
            <person name="Callol A."/>
            <person name="Pajuelo D."/>
            <person name="Ebbesson L."/>
            <person name="Teles M."/>
            <person name="MacKenzie S."/>
            <person name="Amaro C."/>
        </authorList>
    </citation>
    <scope>NUCLEOTIDE SEQUENCE</scope>
</reference>
<keyword evidence="1" id="KW-0472">Membrane</keyword>